<dbReference type="PANTHER" id="PTHR30027">
    <property type="entry name" value="RIBOSOMAL RNA SMALL SUBUNIT METHYLTRANSFERASE E"/>
    <property type="match status" value="1"/>
</dbReference>
<dbReference type="PANTHER" id="PTHR30027:SF3">
    <property type="entry name" value="16S RRNA (URACIL(1498)-N(3))-METHYLTRANSFERASE"/>
    <property type="match status" value="1"/>
</dbReference>
<dbReference type="InterPro" id="IPR029026">
    <property type="entry name" value="tRNA_m1G_MTases_N"/>
</dbReference>
<dbReference type="InterPro" id="IPR006700">
    <property type="entry name" value="RsmE"/>
</dbReference>
<dbReference type="InterPro" id="IPR015947">
    <property type="entry name" value="PUA-like_sf"/>
</dbReference>
<organism evidence="13 14">
    <name type="scientific">Desulfonauticus submarinus</name>
    <dbReference type="NCBI Taxonomy" id="206665"/>
    <lineage>
        <taxon>Bacteria</taxon>
        <taxon>Pseudomonadati</taxon>
        <taxon>Thermodesulfobacteriota</taxon>
        <taxon>Desulfovibrionia</taxon>
        <taxon>Desulfovibrionales</taxon>
        <taxon>Desulfonauticaceae</taxon>
        <taxon>Desulfonauticus</taxon>
    </lineage>
</organism>
<feature type="domain" description="Ribosomal RNA small subunit methyltransferase E methyltransferase" evidence="11">
    <location>
        <begin position="74"/>
        <end position="228"/>
    </location>
</feature>
<dbReference type="Pfam" id="PF04452">
    <property type="entry name" value="Methyltrans_RNA"/>
    <property type="match status" value="1"/>
</dbReference>
<dbReference type="SUPFAM" id="SSF75217">
    <property type="entry name" value="alpha/beta knot"/>
    <property type="match status" value="1"/>
</dbReference>
<dbReference type="GO" id="GO:0005737">
    <property type="term" value="C:cytoplasm"/>
    <property type="evidence" value="ECO:0007669"/>
    <property type="project" value="UniProtKB-SubCell"/>
</dbReference>
<evidence type="ECO:0000256" key="1">
    <source>
        <dbReference type="ARBA" id="ARBA00004496"/>
    </source>
</evidence>
<keyword evidence="3 10" id="KW-0963">Cytoplasm</keyword>
<dbReference type="Pfam" id="PF20260">
    <property type="entry name" value="PUA_4"/>
    <property type="match status" value="1"/>
</dbReference>
<comment type="similarity">
    <text evidence="2 10">Belongs to the RNA methyltransferase RsmE family.</text>
</comment>
<dbReference type="SUPFAM" id="SSF88697">
    <property type="entry name" value="PUA domain-like"/>
    <property type="match status" value="1"/>
</dbReference>
<dbReference type="Proteomes" id="UP000199602">
    <property type="component" value="Unassembled WGS sequence"/>
</dbReference>
<comment type="subcellular location">
    <subcellularLocation>
        <location evidence="1 10">Cytoplasm</location>
    </subcellularLocation>
</comment>
<evidence type="ECO:0000256" key="4">
    <source>
        <dbReference type="ARBA" id="ARBA00022552"/>
    </source>
</evidence>
<proteinExistence type="inferred from homology"/>
<evidence type="ECO:0000256" key="10">
    <source>
        <dbReference type="PIRNR" id="PIRNR015601"/>
    </source>
</evidence>
<evidence type="ECO:0000256" key="2">
    <source>
        <dbReference type="ARBA" id="ARBA00005528"/>
    </source>
</evidence>
<accession>A0A1G9ZQ40</accession>
<evidence type="ECO:0000313" key="13">
    <source>
        <dbReference type="EMBL" id="SDN22716.1"/>
    </source>
</evidence>
<dbReference type="Gene3D" id="3.40.1280.10">
    <property type="match status" value="1"/>
</dbReference>
<evidence type="ECO:0000256" key="7">
    <source>
        <dbReference type="ARBA" id="ARBA00022691"/>
    </source>
</evidence>
<gene>
    <name evidence="13" type="ORF">SAMN04488516_101100</name>
</gene>
<feature type="domain" description="Ribosomal RNA small subunit methyltransferase E PUA-like" evidence="12">
    <location>
        <begin position="20"/>
        <end position="65"/>
    </location>
</feature>
<dbReference type="AlphaFoldDB" id="A0A1G9ZQ40"/>
<dbReference type="OrthoDB" id="9815641at2"/>
<dbReference type="InterPro" id="IPR046887">
    <property type="entry name" value="RsmE_PUA-like"/>
</dbReference>
<keyword evidence="4 10" id="KW-0698">rRNA processing</keyword>
<evidence type="ECO:0000259" key="11">
    <source>
        <dbReference type="Pfam" id="PF04452"/>
    </source>
</evidence>
<evidence type="ECO:0000256" key="6">
    <source>
        <dbReference type="ARBA" id="ARBA00022679"/>
    </source>
</evidence>
<keyword evidence="7 10" id="KW-0949">S-adenosyl-L-methionine</keyword>
<dbReference type="CDD" id="cd18084">
    <property type="entry name" value="RsmE-like"/>
    <property type="match status" value="1"/>
</dbReference>
<dbReference type="PIRSF" id="PIRSF015601">
    <property type="entry name" value="MTase_slr0722"/>
    <property type="match status" value="1"/>
</dbReference>
<dbReference type="STRING" id="206665.SAMN04488516_101100"/>
<dbReference type="RefSeq" id="WP_092061721.1">
    <property type="nucleotide sequence ID" value="NZ_FNIN01000001.1"/>
</dbReference>
<evidence type="ECO:0000256" key="5">
    <source>
        <dbReference type="ARBA" id="ARBA00022603"/>
    </source>
</evidence>
<protein>
    <recommendedName>
        <fullName evidence="10">Ribosomal RNA small subunit methyltransferase E</fullName>
        <ecNumber evidence="10">2.1.1.193</ecNumber>
    </recommendedName>
</protein>
<dbReference type="EC" id="2.1.1.193" evidence="10"/>
<dbReference type="GO" id="GO:0070042">
    <property type="term" value="F:rRNA (uridine-N3-)-methyltransferase activity"/>
    <property type="evidence" value="ECO:0007669"/>
    <property type="project" value="TreeGrafter"/>
</dbReference>
<dbReference type="GO" id="GO:0070475">
    <property type="term" value="P:rRNA base methylation"/>
    <property type="evidence" value="ECO:0007669"/>
    <property type="project" value="TreeGrafter"/>
</dbReference>
<comment type="function">
    <text evidence="8 10">Specifically methylates the N3 position of the uracil ring of uridine 1498 (m3U1498) in 16S rRNA. Acts on the fully assembled 30S ribosomal subunit.</text>
</comment>
<evidence type="ECO:0000313" key="14">
    <source>
        <dbReference type="Proteomes" id="UP000199602"/>
    </source>
</evidence>
<keyword evidence="14" id="KW-1185">Reference proteome</keyword>
<name>A0A1G9ZQ40_9BACT</name>
<dbReference type="InterPro" id="IPR046886">
    <property type="entry name" value="RsmE_MTase_dom"/>
</dbReference>
<dbReference type="EMBL" id="FNIN01000001">
    <property type="protein sequence ID" value="SDN22716.1"/>
    <property type="molecule type" value="Genomic_DNA"/>
</dbReference>
<evidence type="ECO:0000256" key="9">
    <source>
        <dbReference type="ARBA" id="ARBA00047944"/>
    </source>
</evidence>
<dbReference type="NCBIfam" id="TIGR00046">
    <property type="entry name" value="RsmE family RNA methyltransferase"/>
    <property type="match status" value="1"/>
</dbReference>
<sequence>MPRLNSFYLCPQKWTPPFHLDKEESYHFLKVLRGKKGDIIRLFDGQGKEGLFKVKNIQKKQIELECLNIKVHPEPQSKIIVGLAWQRANKRDLILEKCVELQCWEIIFWPGTYSPPFPKEKKSSWEKKIISAAKQSQNLWIPQIKLYSSLRDLCSSYDTIENKIFFWEKEKKNLISNFKFRKDILVIIGPEGGFCPQEYKFLIEQKFLPISLGNSILRIETATIIGLGYLYLSNHSKQLNNKKE</sequence>
<evidence type="ECO:0000259" key="12">
    <source>
        <dbReference type="Pfam" id="PF20260"/>
    </source>
</evidence>
<evidence type="ECO:0000256" key="3">
    <source>
        <dbReference type="ARBA" id="ARBA00022490"/>
    </source>
</evidence>
<comment type="catalytic activity">
    <reaction evidence="9 10">
        <text>uridine(1498) in 16S rRNA + S-adenosyl-L-methionine = N(3)-methyluridine(1498) in 16S rRNA + S-adenosyl-L-homocysteine + H(+)</text>
        <dbReference type="Rhea" id="RHEA:42920"/>
        <dbReference type="Rhea" id="RHEA-COMP:10283"/>
        <dbReference type="Rhea" id="RHEA-COMP:10284"/>
        <dbReference type="ChEBI" id="CHEBI:15378"/>
        <dbReference type="ChEBI" id="CHEBI:57856"/>
        <dbReference type="ChEBI" id="CHEBI:59789"/>
        <dbReference type="ChEBI" id="CHEBI:65315"/>
        <dbReference type="ChEBI" id="CHEBI:74502"/>
        <dbReference type="EC" id="2.1.1.193"/>
    </reaction>
</comment>
<reference evidence="13 14" key="1">
    <citation type="submission" date="2016-10" db="EMBL/GenBank/DDBJ databases">
        <authorList>
            <person name="de Groot N.N."/>
        </authorList>
    </citation>
    <scope>NUCLEOTIDE SEQUENCE [LARGE SCALE GENOMIC DNA]</scope>
    <source>
        <strain evidence="13 14">DSM 15269</strain>
    </source>
</reference>
<keyword evidence="5 10" id="KW-0489">Methyltransferase</keyword>
<evidence type="ECO:0000256" key="8">
    <source>
        <dbReference type="ARBA" id="ARBA00025699"/>
    </source>
</evidence>
<dbReference type="InterPro" id="IPR029028">
    <property type="entry name" value="Alpha/beta_knot_MTases"/>
</dbReference>
<keyword evidence="6 10" id="KW-0808">Transferase</keyword>